<dbReference type="AlphaFoldDB" id="A0A1Y5PBE6"/>
<dbReference type="InterPro" id="IPR036388">
    <property type="entry name" value="WH-like_DNA-bd_sf"/>
</dbReference>
<dbReference type="PANTHER" id="PTHR30136">
    <property type="entry name" value="HELIX-TURN-HELIX TRANSCRIPTIONAL REGULATOR, ICLR FAMILY"/>
    <property type="match status" value="1"/>
</dbReference>
<dbReference type="SMART" id="SM00346">
    <property type="entry name" value="HTH_ICLR"/>
    <property type="match status" value="1"/>
</dbReference>
<keyword evidence="2" id="KW-0804">Transcription</keyword>
<evidence type="ECO:0000259" key="3">
    <source>
        <dbReference type="PROSITE" id="PS51077"/>
    </source>
</evidence>
<dbReference type="EMBL" id="FLQS01000023">
    <property type="protein sequence ID" value="SBS76024.1"/>
    <property type="molecule type" value="Genomic_DNA"/>
</dbReference>
<name>A0A1Y5PBE6_9MYCO</name>
<dbReference type="PANTHER" id="PTHR30136:SF35">
    <property type="entry name" value="HTH-TYPE TRANSCRIPTIONAL REGULATOR RV1719"/>
    <property type="match status" value="1"/>
</dbReference>
<dbReference type="InterPro" id="IPR029016">
    <property type="entry name" value="GAF-like_dom_sf"/>
</dbReference>
<reference evidence="5" key="1">
    <citation type="submission" date="2016-03" db="EMBL/GenBank/DDBJ databases">
        <authorList>
            <person name="Ploux O."/>
        </authorList>
    </citation>
    <scope>NUCLEOTIDE SEQUENCE</scope>
    <source>
        <strain evidence="5">UC10</strain>
    </source>
</reference>
<feature type="domain" description="HTH iclR-type" evidence="3">
    <location>
        <begin position="6"/>
        <end position="69"/>
    </location>
</feature>
<keyword evidence="1" id="KW-0805">Transcription regulation</keyword>
<feature type="domain" description="TFIIE beta" evidence="4">
    <location>
        <begin position="1"/>
        <end position="74"/>
    </location>
</feature>
<dbReference type="Pfam" id="PF09339">
    <property type="entry name" value="HTH_IclR"/>
    <property type="match status" value="1"/>
</dbReference>
<dbReference type="InterPro" id="IPR050707">
    <property type="entry name" value="HTH_MetabolicPath_Reg"/>
</dbReference>
<organism evidence="5">
    <name type="scientific">uncultured Mycobacterium sp</name>
    <dbReference type="NCBI Taxonomy" id="171292"/>
    <lineage>
        <taxon>Bacteria</taxon>
        <taxon>Bacillati</taxon>
        <taxon>Actinomycetota</taxon>
        <taxon>Actinomycetes</taxon>
        <taxon>Mycobacteriales</taxon>
        <taxon>Mycobacteriaceae</taxon>
        <taxon>Mycobacterium</taxon>
        <taxon>environmental samples</taxon>
    </lineage>
</organism>
<dbReference type="Gene3D" id="1.10.10.10">
    <property type="entry name" value="Winged helix-like DNA-binding domain superfamily/Winged helix DNA-binding domain"/>
    <property type="match status" value="1"/>
</dbReference>
<proteinExistence type="predicted"/>
<evidence type="ECO:0000256" key="2">
    <source>
        <dbReference type="ARBA" id="ARBA00023163"/>
    </source>
</evidence>
<dbReference type="SUPFAM" id="SSF55781">
    <property type="entry name" value="GAF domain-like"/>
    <property type="match status" value="1"/>
</dbReference>
<dbReference type="Gene3D" id="3.30.450.40">
    <property type="match status" value="1"/>
</dbReference>
<evidence type="ECO:0000256" key="1">
    <source>
        <dbReference type="ARBA" id="ARBA00023015"/>
    </source>
</evidence>
<accession>A0A1Y5PBE6</accession>
<protein>
    <submittedName>
        <fullName evidence="5">Putative transcriptional regulator</fullName>
    </submittedName>
</protein>
<dbReference type="InterPro" id="IPR005471">
    <property type="entry name" value="Tscrpt_reg_IclR_N"/>
</dbReference>
<dbReference type="GO" id="GO:0003700">
    <property type="term" value="F:DNA-binding transcription factor activity"/>
    <property type="evidence" value="ECO:0007669"/>
    <property type="project" value="TreeGrafter"/>
</dbReference>
<dbReference type="GO" id="GO:0003677">
    <property type="term" value="F:DNA binding"/>
    <property type="evidence" value="ECO:0007669"/>
    <property type="project" value="InterPro"/>
</dbReference>
<dbReference type="InterPro" id="IPR003166">
    <property type="entry name" value="TFIIE_bsu_DNA-bd"/>
</dbReference>
<dbReference type="PROSITE" id="PS51351">
    <property type="entry name" value="TFIIE_BETA_C"/>
    <property type="match status" value="1"/>
</dbReference>
<evidence type="ECO:0000313" key="5">
    <source>
        <dbReference type="EMBL" id="SBS76024.1"/>
    </source>
</evidence>
<dbReference type="SUPFAM" id="SSF46785">
    <property type="entry name" value="Winged helix' DNA-binding domain"/>
    <property type="match status" value="1"/>
</dbReference>
<evidence type="ECO:0000259" key="4">
    <source>
        <dbReference type="PROSITE" id="PS51351"/>
    </source>
</evidence>
<dbReference type="InterPro" id="IPR036390">
    <property type="entry name" value="WH_DNA-bd_sf"/>
</dbReference>
<dbReference type="GO" id="GO:0006367">
    <property type="term" value="P:transcription initiation at RNA polymerase II promoter"/>
    <property type="evidence" value="ECO:0007669"/>
    <property type="project" value="InterPro"/>
</dbReference>
<dbReference type="GO" id="GO:0045892">
    <property type="term" value="P:negative regulation of DNA-templated transcription"/>
    <property type="evidence" value="ECO:0007669"/>
    <property type="project" value="TreeGrafter"/>
</dbReference>
<sequence length="289" mass="30960">MKGTTSAPTERVLDVVELLAKPGNEQLRFSDIVRELDLTQATAHSILKTLSDRGWVTRDPVGKAFRLGPALAVVAARTDAVRPLAHAAHAAAVQLSAEFGYASSVVERVGDALVITAFEGGAAGMHTTPPGERIAYAPPFGVAFAAWDTPEEQRAWIARSGSANPELAERLERVLVRTRERGFDIDWTTPALGQMTQLVGTLRDDVPTHVRAMLDQLLVECATIGLLPENDSAPRPQPIASICAPVFDERGRVALIMALHPFVALPMRRITALGKHLVAAANYLGASGL</sequence>
<dbReference type="PROSITE" id="PS51077">
    <property type="entry name" value="HTH_ICLR"/>
    <property type="match status" value="1"/>
</dbReference>
<gene>
    <name evidence="5" type="ORF">MHPYR_30021</name>
</gene>